<dbReference type="AlphaFoldDB" id="A0AAV9K1R2"/>
<evidence type="ECO:0000313" key="4">
    <source>
        <dbReference type="Proteomes" id="UP001311915"/>
    </source>
</evidence>
<organism evidence="3 4">
    <name type="scientific">Solanum pinnatisectum</name>
    <name type="common">tansyleaf nightshade</name>
    <dbReference type="NCBI Taxonomy" id="50273"/>
    <lineage>
        <taxon>Eukaryota</taxon>
        <taxon>Viridiplantae</taxon>
        <taxon>Streptophyta</taxon>
        <taxon>Embryophyta</taxon>
        <taxon>Tracheophyta</taxon>
        <taxon>Spermatophyta</taxon>
        <taxon>Magnoliopsida</taxon>
        <taxon>eudicotyledons</taxon>
        <taxon>Gunneridae</taxon>
        <taxon>Pentapetalae</taxon>
        <taxon>asterids</taxon>
        <taxon>lamiids</taxon>
        <taxon>Solanales</taxon>
        <taxon>Solanaceae</taxon>
        <taxon>Solanoideae</taxon>
        <taxon>Solaneae</taxon>
        <taxon>Solanum</taxon>
    </lineage>
</organism>
<comment type="caution">
    <text evidence="3">The sequence shown here is derived from an EMBL/GenBank/DDBJ whole genome shotgun (WGS) entry which is preliminary data.</text>
</comment>
<dbReference type="Proteomes" id="UP001311915">
    <property type="component" value="Unassembled WGS sequence"/>
</dbReference>
<name>A0AAV9K1R2_9SOLN</name>
<dbReference type="Pfam" id="PF14111">
    <property type="entry name" value="DUF4283"/>
    <property type="match status" value="1"/>
</dbReference>
<keyword evidence="4" id="KW-1185">Reference proteome</keyword>
<proteinExistence type="predicted"/>
<evidence type="ECO:0000256" key="1">
    <source>
        <dbReference type="SAM" id="MobiDB-lite"/>
    </source>
</evidence>
<dbReference type="EMBL" id="JAWPEI010000026">
    <property type="protein sequence ID" value="KAK4707162.1"/>
    <property type="molecule type" value="Genomic_DNA"/>
</dbReference>
<dbReference type="InterPro" id="IPR025558">
    <property type="entry name" value="DUF4283"/>
</dbReference>
<dbReference type="PANTHER" id="PTHR33233:SF17">
    <property type="entry name" value="DUF4283 DOMAIN-CONTAINING PROTEIN"/>
    <property type="match status" value="1"/>
</dbReference>
<feature type="domain" description="DUF4283" evidence="2">
    <location>
        <begin position="126"/>
        <end position="195"/>
    </location>
</feature>
<feature type="region of interest" description="Disordered" evidence="1">
    <location>
        <begin position="1"/>
        <end position="20"/>
    </location>
</feature>
<accession>A0AAV9K1R2</accession>
<evidence type="ECO:0000313" key="3">
    <source>
        <dbReference type="EMBL" id="KAK4707162.1"/>
    </source>
</evidence>
<gene>
    <name evidence="3" type="ORF">R3W88_033301</name>
</gene>
<protein>
    <recommendedName>
        <fullName evidence="2">DUF4283 domain-containing protein</fullName>
    </recommendedName>
</protein>
<reference evidence="3 4" key="1">
    <citation type="submission" date="2023-10" db="EMBL/GenBank/DDBJ databases">
        <title>Genome-Wide Identification Analysis in wild type Solanum Pinnatisectum Reveals Some Genes Defensing Phytophthora Infestans.</title>
        <authorList>
            <person name="Sun C."/>
        </authorList>
    </citation>
    <scope>NUCLEOTIDE SEQUENCE [LARGE SCALE GENOMIC DNA]</scope>
    <source>
        <strain evidence="3">LQN</strain>
        <tissue evidence="3">Leaf</tissue>
    </source>
</reference>
<sequence>MPTDVNTTHDTSSSSRDDRPLRRVQLSSILLAESIHGDYNSGLKTQGINGTVLSRSATRGYESPPTHNIVGTGVNDPQQDATWTSLFTNNRATISGLILKYIPPEIVNGQPVVQLIQEEVDREVTKWKSTLIAYFIGETPGYNSMKRYIGQFWACVAEPNLFYHEEGYCVIRFQSTEDINEVLFFGLYTMNNKHFPTVIPLWVKFPNLPISCWGRESLSRIASVVGIPFNVDECTTKQTRISFARMLIEVNITKTLPDKIIVLNRNDNQFEQ</sequence>
<evidence type="ECO:0000259" key="2">
    <source>
        <dbReference type="Pfam" id="PF14111"/>
    </source>
</evidence>
<dbReference type="PANTHER" id="PTHR33233">
    <property type="entry name" value="ENDONUCLEASE/EXONUCLEASE/PHOSPHATASE"/>
    <property type="match status" value="1"/>
</dbReference>